<dbReference type="Pfam" id="PF01780">
    <property type="entry name" value="Ribosomal_L37ae"/>
    <property type="match status" value="1"/>
</dbReference>
<dbReference type="PANTHER" id="PTHR48129">
    <property type="entry name" value="60S RIBOSOMAL PROTEIN L37A"/>
    <property type="match status" value="1"/>
</dbReference>
<dbReference type="GO" id="GO:0006412">
    <property type="term" value="P:translation"/>
    <property type="evidence" value="ECO:0007669"/>
    <property type="project" value="UniProtKB-UniRule"/>
</dbReference>
<comment type="similarity">
    <text evidence="4">Belongs to the eukaryotic ribosomal protein eL43 family. Putative zinc-binding subfamily.</text>
</comment>
<evidence type="ECO:0000256" key="3">
    <source>
        <dbReference type="ARBA" id="ARBA00023274"/>
    </source>
</evidence>
<feature type="binding site" evidence="4">
    <location>
        <position position="45"/>
    </location>
    <ligand>
        <name>Zn(2+)</name>
        <dbReference type="ChEBI" id="CHEBI:29105"/>
    </ligand>
</feature>
<reference evidence="5 6" key="1">
    <citation type="journal article" date="2019" name="Nat. Microbiol.">
        <title>Wide diversity of methane and short-chain alkane metabolisms in uncultured archaea.</title>
        <authorList>
            <person name="Borrel G."/>
            <person name="Adam P.S."/>
            <person name="McKay L.J."/>
            <person name="Chen L.X."/>
            <person name="Sierra-Garcia I.N."/>
            <person name="Sieber C.M."/>
            <person name="Letourneur Q."/>
            <person name="Ghozlane A."/>
            <person name="Andersen G.L."/>
            <person name="Li W.J."/>
            <person name="Hallam S.J."/>
            <person name="Muyzer G."/>
            <person name="de Oliveira V.M."/>
            <person name="Inskeep W.P."/>
            <person name="Banfield J.F."/>
            <person name="Gribaldo S."/>
        </authorList>
    </citation>
    <scope>NUCLEOTIDE SEQUENCE [LARGE SCALE GENOMIC DNA]</scope>
    <source>
        <strain evidence="5">NM1b</strain>
    </source>
</reference>
<gene>
    <name evidence="4" type="primary">rpl37ae</name>
    <name evidence="5" type="ORF">EF807_00115</name>
</gene>
<dbReference type="InterPro" id="IPR011332">
    <property type="entry name" value="Ribosomal_zn-bd"/>
</dbReference>
<keyword evidence="4" id="KW-0699">rRNA-binding</keyword>
<protein>
    <recommendedName>
        <fullName evidence="4">Large ribosomal subunit protein eL43</fullName>
    </recommendedName>
</protein>
<accession>A0A520KZ41</accession>
<dbReference type="NCBIfam" id="NF003058">
    <property type="entry name" value="PRK03976.1"/>
    <property type="match status" value="1"/>
</dbReference>
<dbReference type="GO" id="GO:0008270">
    <property type="term" value="F:zinc ion binding"/>
    <property type="evidence" value="ECO:0007669"/>
    <property type="project" value="UniProtKB-UniRule"/>
</dbReference>
<keyword evidence="3 4" id="KW-0687">Ribonucleoprotein</keyword>
<dbReference type="InterPro" id="IPR002674">
    <property type="entry name" value="Ribosomal_eL43"/>
</dbReference>
<name>A0A520KZ41_9EURY</name>
<keyword evidence="2 4" id="KW-0689">Ribosomal protein</keyword>
<comment type="subunit">
    <text evidence="4">Part of the 50S ribosomal subunit.</text>
</comment>
<comment type="cofactor">
    <cofactor evidence="4">
        <name>Zn(2+)</name>
        <dbReference type="ChEBI" id="CHEBI:29105"/>
    </cofactor>
    <text evidence="4">Binds 1 zinc ion per subunit.</text>
</comment>
<dbReference type="EMBL" id="RXIL01000001">
    <property type="protein sequence ID" value="RZN73911.1"/>
    <property type="molecule type" value="Genomic_DNA"/>
</dbReference>
<evidence type="ECO:0000256" key="2">
    <source>
        <dbReference type="ARBA" id="ARBA00022980"/>
    </source>
</evidence>
<dbReference type="GO" id="GO:0003735">
    <property type="term" value="F:structural constituent of ribosome"/>
    <property type="evidence" value="ECO:0007669"/>
    <property type="project" value="InterPro"/>
</dbReference>
<dbReference type="InterPro" id="IPR050522">
    <property type="entry name" value="Ribosomal_protein_eL43"/>
</dbReference>
<dbReference type="HAMAP" id="MF_00327">
    <property type="entry name" value="Ribosomal_eL43"/>
    <property type="match status" value="1"/>
</dbReference>
<evidence type="ECO:0000313" key="5">
    <source>
        <dbReference type="EMBL" id="RZN73911.1"/>
    </source>
</evidence>
<dbReference type="PANTHER" id="PTHR48129:SF1">
    <property type="entry name" value="LARGE RIBOSOMAL SUBUNIT PROTEIN EL43"/>
    <property type="match status" value="1"/>
</dbReference>
<dbReference type="SUPFAM" id="SSF57829">
    <property type="entry name" value="Zn-binding ribosomal proteins"/>
    <property type="match status" value="1"/>
</dbReference>
<feature type="binding site" evidence="4">
    <location>
        <position position="60"/>
    </location>
    <ligand>
        <name>Zn(2+)</name>
        <dbReference type="ChEBI" id="CHEBI:29105"/>
    </ligand>
</feature>
<keyword evidence="4" id="KW-0862">Zinc</keyword>
<proteinExistence type="inferred from homology"/>
<dbReference type="GO" id="GO:1990904">
    <property type="term" value="C:ribonucleoprotein complex"/>
    <property type="evidence" value="ECO:0007669"/>
    <property type="project" value="UniProtKB-KW"/>
</dbReference>
<dbReference type="GO" id="GO:0005840">
    <property type="term" value="C:ribosome"/>
    <property type="evidence" value="ECO:0007669"/>
    <property type="project" value="UniProtKB-KW"/>
</dbReference>
<comment type="function">
    <text evidence="4">Binds to the 23S rRNA.</text>
</comment>
<comment type="caution">
    <text evidence="5">The sequence shown here is derived from an EMBL/GenBank/DDBJ whole genome shotgun (WGS) entry which is preliminary data.</text>
</comment>
<feature type="binding site" evidence="4">
    <location>
        <position position="42"/>
    </location>
    <ligand>
        <name>Zn(2+)</name>
        <dbReference type="ChEBI" id="CHEBI:29105"/>
    </ligand>
</feature>
<feature type="binding site" evidence="4">
    <location>
        <position position="63"/>
    </location>
    <ligand>
        <name>Zn(2+)</name>
        <dbReference type="ChEBI" id="CHEBI:29105"/>
    </ligand>
</feature>
<evidence type="ECO:0000256" key="4">
    <source>
        <dbReference type="HAMAP-Rule" id="MF_00327"/>
    </source>
</evidence>
<keyword evidence="4" id="KW-0863">Zinc-finger</keyword>
<sequence length="92" mass="10426">MVKITKKGKKTRSAGKYGARYGRKGRKLVADLESKMKMKHRCPGCERYAVNRIGTGIWRCSKCGYTFTGGSYLPKTPASSYFDEHGKIKEER</sequence>
<dbReference type="InterPro" id="IPR011331">
    <property type="entry name" value="Ribosomal_eL37/eL43"/>
</dbReference>
<dbReference type="AlphaFoldDB" id="A0A520KZ41"/>
<evidence type="ECO:0000256" key="1">
    <source>
        <dbReference type="ARBA" id="ARBA00022884"/>
    </source>
</evidence>
<dbReference type="Proteomes" id="UP000320766">
    <property type="component" value="Unassembled WGS sequence"/>
</dbReference>
<feature type="zinc finger region" description="C4-type" evidence="4">
    <location>
        <begin position="42"/>
        <end position="63"/>
    </location>
</feature>
<keyword evidence="4" id="KW-0479">Metal-binding</keyword>
<dbReference type="GO" id="GO:0070180">
    <property type="term" value="F:large ribosomal subunit rRNA binding"/>
    <property type="evidence" value="ECO:0007669"/>
    <property type="project" value="UniProtKB-UniRule"/>
</dbReference>
<dbReference type="Gene3D" id="2.20.25.30">
    <property type="match status" value="1"/>
</dbReference>
<keyword evidence="1 4" id="KW-0694">RNA-binding</keyword>
<evidence type="ECO:0000313" key="6">
    <source>
        <dbReference type="Proteomes" id="UP000320766"/>
    </source>
</evidence>
<organism evidence="5 6">
    <name type="scientific">Candidatus Methanolliviera hydrocarbonicum</name>
    <dbReference type="NCBI Taxonomy" id="2491085"/>
    <lineage>
        <taxon>Archaea</taxon>
        <taxon>Methanobacteriati</taxon>
        <taxon>Methanobacteriota</taxon>
        <taxon>Candidatus Methanoliparia</taxon>
        <taxon>Candidatus Methanoliparales</taxon>
        <taxon>Candidatus Methanollivieraceae</taxon>
        <taxon>Candidatus Methanolliviera</taxon>
    </lineage>
</organism>